<protein>
    <submittedName>
        <fullName evidence="1">Uncharacterized protein</fullName>
    </submittedName>
</protein>
<comment type="caution">
    <text evidence="1">The sequence shown here is derived from an EMBL/GenBank/DDBJ whole genome shotgun (WGS) entry which is preliminary data.</text>
</comment>
<accession>A0A414XSI1</accession>
<proteinExistence type="predicted"/>
<reference evidence="1 2" key="1">
    <citation type="submission" date="2018-08" db="EMBL/GenBank/DDBJ databases">
        <title>A genome reference for cultivated species of the human gut microbiota.</title>
        <authorList>
            <person name="Zou Y."/>
            <person name="Xue W."/>
            <person name="Luo G."/>
        </authorList>
    </citation>
    <scope>NUCLEOTIDE SEQUENCE [LARGE SCALE GENOMIC DNA]</scope>
    <source>
        <strain evidence="1 2">AM16-50</strain>
    </source>
</reference>
<evidence type="ECO:0000313" key="1">
    <source>
        <dbReference type="EMBL" id="RHH76806.1"/>
    </source>
</evidence>
<sequence length="86" mass="9936">MNDVLFRKIKKANKKYVEFLLACDKVAKVAQKHIDWNDDVNCNYLPGDGLCIEIEANVCPVTRFFELPEIIGDDMIDEHTYKVNCI</sequence>
<dbReference type="RefSeq" id="WP_122291246.1">
    <property type="nucleotide sequence ID" value="NZ_QRKC01000005.1"/>
</dbReference>
<organism evidence="1 2">
    <name type="scientific">Parabacteroides merdae</name>
    <dbReference type="NCBI Taxonomy" id="46503"/>
    <lineage>
        <taxon>Bacteria</taxon>
        <taxon>Pseudomonadati</taxon>
        <taxon>Bacteroidota</taxon>
        <taxon>Bacteroidia</taxon>
        <taxon>Bacteroidales</taxon>
        <taxon>Tannerellaceae</taxon>
        <taxon>Parabacteroides</taxon>
    </lineage>
</organism>
<dbReference type="EMBL" id="QRKC01000005">
    <property type="protein sequence ID" value="RHH76806.1"/>
    <property type="molecule type" value="Genomic_DNA"/>
</dbReference>
<dbReference type="AlphaFoldDB" id="A0A414XSI1"/>
<dbReference type="Proteomes" id="UP000283732">
    <property type="component" value="Unassembled WGS sequence"/>
</dbReference>
<evidence type="ECO:0000313" key="2">
    <source>
        <dbReference type="Proteomes" id="UP000283732"/>
    </source>
</evidence>
<gene>
    <name evidence="1" type="ORF">DW191_12720</name>
</gene>
<name>A0A414XSI1_9BACT</name>